<accession>F4GK71</accession>
<evidence type="ECO:0008006" key="3">
    <source>
        <dbReference type="Google" id="ProtNLM"/>
    </source>
</evidence>
<name>F4GK71_PARC1</name>
<gene>
    <name evidence="1" type="ordered locus">Spico_0615</name>
</gene>
<dbReference type="KEGG" id="scc:Spico_0615"/>
<sequence>MKSRCKEKSRTVSLSRVSAFLCFLMVALLVSCGMPRPLFVESSTLVPQASTGEVRLPYTGNATIVLSSDIIISPTESRNGIMLFYTITDDVTTVTSSMQNIFTTETTLGSSGSSLGGRKPFTLDIGNRYGNSTGTQFLYPFTFVEVPGAAPDSFRNRSGYAVPFDASSLPTRLSSTFDIKIGEGGVFELSHNGNPPIELYNYSGRPFIEKPETDDVTENGYFDYLKYKIDDTSKQVVSEPLQSPTIHIYAVFFLNDRQGGNYYTNNYWSNLYRIAAFPLEDSL</sequence>
<reference evidence="2" key="1">
    <citation type="submission" date="2011-04" db="EMBL/GenBank/DDBJ databases">
        <title>The complete genome of Spirochaeta coccoides DSM 17374.</title>
        <authorList>
            <person name="Lucas S."/>
            <person name="Copeland A."/>
            <person name="Lapidus A."/>
            <person name="Bruce D."/>
            <person name="Goodwin L."/>
            <person name="Pitluck S."/>
            <person name="Peters L."/>
            <person name="Kyrpides N."/>
            <person name="Mavromatis K."/>
            <person name="Pagani I."/>
            <person name="Ivanova N."/>
            <person name="Ovchinnikova G."/>
            <person name="Lu M."/>
            <person name="Detter J.C."/>
            <person name="Tapia R."/>
            <person name="Han C."/>
            <person name="Land M."/>
            <person name="Hauser L."/>
            <person name="Markowitz V."/>
            <person name="Cheng J.-F."/>
            <person name="Hugenholtz P."/>
            <person name="Woyke T."/>
            <person name="Wu D."/>
            <person name="Spring S."/>
            <person name="Schroeder M."/>
            <person name="Brambilla E."/>
            <person name="Klenk H.-P."/>
            <person name="Eisen J.A."/>
        </authorList>
    </citation>
    <scope>NUCLEOTIDE SEQUENCE [LARGE SCALE GENOMIC DNA]</scope>
    <source>
        <strain evidence="2">ATCC BAA-1237 / DSM 17374 / SPN1</strain>
    </source>
</reference>
<dbReference type="STRING" id="760011.Spico_0615"/>
<protein>
    <recommendedName>
        <fullName evidence="3">Lipoprotein</fullName>
    </recommendedName>
</protein>
<dbReference type="AlphaFoldDB" id="F4GK71"/>
<evidence type="ECO:0000313" key="2">
    <source>
        <dbReference type="Proteomes" id="UP000007939"/>
    </source>
</evidence>
<proteinExistence type="predicted"/>
<organism evidence="1 2">
    <name type="scientific">Parasphaerochaeta coccoides (strain ATCC BAA-1237 / DSM 17374 / SPN1)</name>
    <name type="common">Sphaerochaeta coccoides</name>
    <dbReference type="NCBI Taxonomy" id="760011"/>
    <lineage>
        <taxon>Bacteria</taxon>
        <taxon>Pseudomonadati</taxon>
        <taxon>Spirochaetota</taxon>
        <taxon>Spirochaetia</taxon>
        <taxon>Spirochaetales</taxon>
        <taxon>Sphaerochaetaceae</taxon>
        <taxon>Parasphaerochaeta</taxon>
    </lineage>
</organism>
<evidence type="ECO:0000313" key="1">
    <source>
        <dbReference type="EMBL" id="AEC01843.1"/>
    </source>
</evidence>
<dbReference type="HOGENOM" id="CLU_983190_0_0_12"/>
<dbReference type="Proteomes" id="UP000007939">
    <property type="component" value="Chromosome"/>
</dbReference>
<keyword evidence="2" id="KW-1185">Reference proteome</keyword>
<dbReference type="PROSITE" id="PS51257">
    <property type="entry name" value="PROKAR_LIPOPROTEIN"/>
    <property type="match status" value="1"/>
</dbReference>
<reference evidence="1 2" key="2">
    <citation type="journal article" date="2012" name="Stand. Genomic Sci.">
        <title>Complete genome sequence of the termite hindgut bacterium Spirochaeta coccoides type strain (SPN1(T)), reclassification in the genus Sphaerochaeta as Sphaerochaeta coccoides comb. nov. and emendations of the family Spirochaetaceae and the genus Sphaerochaeta.</title>
        <authorList>
            <person name="Abt B."/>
            <person name="Han C."/>
            <person name="Scheuner C."/>
            <person name="Lu M."/>
            <person name="Lapidus A."/>
            <person name="Nolan M."/>
            <person name="Lucas S."/>
            <person name="Hammon N."/>
            <person name="Deshpande S."/>
            <person name="Cheng J.F."/>
            <person name="Tapia R."/>
            <person name="Goodwin L.A."/>
            <person name="Pitluck S."/>
            <person name="Liolios K."/>
            <person name="Pagani I."/>
            <person name="Ivanova N."/>
            <person name="Mavromatis K."/>
            <person name="Mikhailova N."/>
            <person name="Huntemann M."/>
            <person name="Pati A."/>
            <person name="Chen A."/>
            <person name="Palaniappan K."/>
            <person name="Land M."/>
            <person name="Hauser L."/>
            <person name="Brambilla E.M."/>
            <person name="Rohde M."/>
            <person name="Spring S."/>
            <person name="Gronow S."/>
            <person name="Goker M."/>
            <person name="Woyke T."/>
            <person name="Bristow J."/>
            <person name="Eisen J.A."/>
            <person name="Markowitz V."/>
            <person name="Hugenholtz P."/>
            <person name="Kyrpides N.C."/>
            <person name="Klenk H.P."/>
            <person name="Detter J.C."/>
        </authorList>
    </citation>
    <scope>NUCLEOTIDE SEQUENCE [LARGE SCALE GENOMIC DNA]</scope>
    <source>
        <strain evidence="2">ATCC BAA-1237 / DSM 17374 / SPN1</strain>
    </source>
</reference>
<dbReference type="EMBL" id="CP002659">
    <property type="protein sequence ID" value="AEC01843.1"/>
    <property type="molecule type" value="Genomic_DNA"/>
</dbReference>